<protein>
    <submittedName>
        <fullName evidence="1">Type II toxin-antitoxin system PemK/MazF family toxin</fullName>
    </submittedName>
</protein>
<dbReference type="SUPFAM" id="SSF50118">
    <property type="entry name" value="Cell growth inhibitor/plasmid maintenance toxic component"/>
    <property type="match status" value="1"/>
</dbReference>
<dbReference type="GO" id="GO:0004521">
    <property type="term" value="F:RNA endonuclease activity"/>
    <property type="evidence" value="ECO:0007669"/>
    <property type="project" value="TreeGrafter"/>
</dbReference>
<dbReference type="InterPro" id="IPR011067">
    <property type="entry name" value="Plasmid_toxin/cell-grow_inhib"/>
</dbReference>
<gene>
    <name evidence="1" type="ORF">GR156_07170</name>
</gene>
<organism evidence="1 2">
    <name type="scientific">Shinella zoogloeoides</name>
    <name type="common">Crabtreella saccharophila</name>
    <dbReference type="NCBI Taxonomy" id="352475"/>
    <lineage>
        <taxon>Bacteria</taxon>
        <taxon>Pseudomonadati</taxon>
        <taxon>Pseudomonadota</taxon>
        <taxon>Alphaproteobacteria</taxon>
        <taxon>Hyphomicrobiales</taxon>
        <taxon>Rhizobiaceae</taxon>
        <taxon>Shinella</taxon>
    </lineage>
</organism>
<dbReference type="OrthoDB" id="3196747at2"/>
<proteinExistence type="predicted"/>
<sequence>MKRGDLVTVAIPGDFGKPRPALIIQSDLFSEAATVTVLLVSGTYQDAPLLRIPVEPDALNGLKKSSQVMVDKAMTIRREKIGETIGRLDAETMASVSRSLALFLGFA</sequence>
<dbReference type="GO" id="GO:0016075">
    <property type="term" value="P:rRNA catabolic process"/>
    <property type="evidence" value="ECO:0007669"/>
    <property type="project" value="TreeGrafter"/>
</dbReference>
<evidence type="ECO:0000313" key="2">
    <source>
        <dbReference type="Proteomes" id="UP000440304"/>
    </source>
</evidence>
<comment type="caution">
    <text evidence="1">The sequence shown here is derived from an EMBL/GenBank/DDBJ whole genome shotgun (WGS) entry which is preliminary data.</text>
</comment>
<dbReference type="Proteomes" id="UP000440304">
    <property type="component" value="Unassembled WGS sequence"/>
</dbReference>
<dbReference type="PANTHER" id="PTHR33988">
    <property type="entry name" value="ENDORIBONUCLEASE MAZF-RELATED"/>
    <property type="match status" value="1"/>
</dbReference>
<dbReference type="Gene3D" id="2.30.30.110">
    <property type="match status" value="1"/>
</dbReference>
<dbReference type="GO" id="GO:0006402">
    <property type="term" value="P:mRNA catabolic process"/>
    <property type="evidence" value="ECO:0007669"/>
    <property type="project" value="TreeGrafter"/>
</dbReference>
<dbReference type="InterPro" id="IPR003477">
    <property type="entry name" value="PemK-like"/>
</dbReference>
<reference evidence="1 2" key="1">
    <citation type="submission" date="2019-12" db="EMBL/GenBank/DDBJ databases">
        <title>Shinella granuli gen. nov., sp. nov., and proposal of the reclassification of Zoogloea ramigera ATCC 19623 as Shinella zoogloeoides sp. nov.</title>
        <authorList>
            <person name="Gao J."/>
        </authorList>
    </citation>
    <scope>NUCLEOTIDE SEQUENCE [LARGE SCALE GENOMIC DNA]</scope>
    <source>
        <strain evidence="1 2">DSM 287</strain>
    </source>
</reference>
<accession>A0A6N8TD12</accession>
<dbReference type="GO" id="GO:0003677">
    <property type="term" value="F:DNA binding"/>
    <property type="evidence" value="ECO:0007669"/>
    <property type="project" value="InterPro"/>
</dbReference>
<dbReference type="Pfam" id="PF02452">
    <property type="entry name" value="PemK_toxin"/>
    <property type="match status" value="1"/>
</dbReference>
<dbReference type="EMBL" id="WUML01000004">
    <property type="protein sequence ID" value="MXO00076.1"/>
    <property type="molecule type" value="Genomic_DNA"/>
</dbReference>
<evidence type="ECO:0000313" key="1">
    <source>
        <dbReference type="EMBL" id="MXO00076.1"/>
    </source>
</evidence>
<name>A0A6N8TD12_SHIZO</name>
<dbReference type="AlphaFoldDB" id="A0A6N8TD12"/>
<dbReference type="RefSeq" id="WP_160785472.1">
    <property type="nucleotide sequence ID" value="NZ_CP086610.1"/>
</dbReference>